<dbReference type="Proteomes" id="UP001304671">
    <property type="component" value="Unassembled WGS sequence"/>
</dbReference>
<keyword evidence="2" id="KW-1185">Reference proteome</keyword>
<dbReference type="RefSeq" id="WP_323250181.1">
    <property type="nucleotide sequence ID" value="NZ_JAYFUL010000021.1"/>
</dbReference>
<dbReference type="EMBL" id="JAYFUL010000021">
    <property type="protein sequence ID" value="MEA5258819.1"/>
    <property type="molecule type" value="Genomic_DNA"/>
</dbReference>
<accession>A0ABU5QQ08</accession>
<reference evidence="1 2" key="1">
    <citation type="submission" date="2023-12" db="EMBL/GenBank/DDBJ databases">
        <title>Novel species of the genus Arcicella isolated from rivers.</title>
        <authorList>
            <person name="Lu H."/>
        </authorList>
    </citation>
    <scope>NUCLEOTIDE SEQUENCE [LARGE SCALE GENOMIC DNA]</scope>
    <source>
        <strain evidence="1 2">LMG 21963</strain>
    </source>
</reference>
<organism evidence="1 2">
    <name type="scientific">Arcicella aquatica</name>
    <dbReference type="NCBI Taxonomy" id="217141"/>
    <lineage>
        <taxon>Bacteria</taxon>
        <taxon>Pseudomonadati</taxon>
        <taxon>Bacteroidota</taxon>
        <taxon>Cytophagia</taxon>
        <taxon>Cytophagales</taxon>
        <taxon>Flectobacillaceae</taxon>
        <taxon>Arcicella</taxon>
    </lineage>
</organism>
<evidence type="ECO:0000313" key="2">
    <source>
        <dbReference type="Proteomes" id="UP001304671"/>
    </source>
</evidence>
<sequence length="83" mass="9511">MLAKLRNLQDDTVKQTAIMPIVYDLETDIRYVQGMTMGEEKGKEKNLDNNIVLLLQSNLLTAQQIAETLNVPLKRVEKLKKKL</sequence>
<protein>
    <submittedName>
        <fullName evidence="1">Uncharacterized protein</fullName>
    </submittedName>
</protein>
<name>A0ABU5QQ08_9BACT</name>
<evidence type="ECO:0000313" key="1">
    <source>
        <dbReference type="EMBL" id="MEA5258819.1"/>
    </source>
</evidence>
<comment type="caution">
    <text evidence="1">The sequence shown here is derived from an EMBL/GenBank/DDBJ whole genome shotgun (WGS) entry which is preliminary data.</text>
</comment>
<gene>
    <name evidence="1" type="ORF">VB264_13565</name>
</gene>
<proteinExistence type="predicted"/>